<comment type="caution">
    <text evidence="1">The sequence shown here is derived from an EMBL/GenBank/DDBJ whole genome shotgun (WGS) entry which is preliminary data.</text>
</comment>
<organism evidence="1 2">
    <name type="scientific">Dioscorea alata</name>
    <name type="common">Purple yam</name>
    <dbReference type="NCBI Taxonomy" id="55571"/>
    <lineage>
        <taxon>Eukaryota</taxon>
        <taxon>Viridiplantae</taxon>
        <taxon>Streptophyta</taxon>
        <taxon>Embryophyta</taxon>
        <taxon>Tracheophyta</taxon>
        <taxon>Spermatophyta</taxon>
        <taxon>Magnoliopsida</taxon>
        <taxon>Liliopsida</taxon>
        <taxon>Dioscoreales</taxon>
        <taxon>Dioscoreaceae</taxon>
        <taxon>Dioscorea</taxon>
    </lineage>
</organism>
<gene>
    <name evidence="1" type="ORF">IHE45_03G044400</name>
</gene>
<proteinExistence type="predicted"/>
<dbReference type="Proteomes" id="UP000827976">
    <property type="component" value="Chromosome 3"/>
</dbReference>
<sequence length="109" mass="12641">MASSLKFLWLRIRFFISERRAMDQILNKVAPTGSTRRPTRRSPPSAMTSTQSHVHTGEARTRSNRDNKERRSNVGAKEMKRLQQESTSAKNVLSMRETIDKAKRRLQIK</sequence>
<name>A0ACB7WJZ2_DIOAL</name>
<dbReference type="EMBL" id="CM037013">
    <property type="protein sequence ID" value="KAH7688642.1"/>
    <property type="molecule type" value="Genomic_DNA"/>
</dbReference>
<accession>A0ACB7WJZ2</accession>
<evidence type="ECO:0000313" key="2">
    <source>
        <dbReference type="Proteomes" id="UP000827976"/>
    </source>
</evidence>
<reference evidence="2" key="1">
    <citation type="journal article" date="2022" name="Nat. Commun.">
        <title>Chromosome evolution and the genetic basis of agronomically important traits in greater yam.</title>
        <authorList>
            <person name="Bredeson J.V."/>
            <person name="Lyons J.B."/>
            <person name="Oniyinde I.O."/>
            <person name="Okereke N.R."/>
            <person name="Kolade O."/>
            <person name="Nnabue I."/>
            <person name="Nwadili C.O."/>
            <person name="Hribova E."/>
            <person name="Parker M."/>
            <person name="Nwogha J."/>
            <person name="Shu S."/>
            <person name="Carlson J."/>
            <person name="Kariba R."/>
            <person name="Muthemba S."/>
            <person name="Knop K."/>
            <person name="Barton G.J."/>
            <person name="Sherwood A.V."/>
            <person name="Lopez-Montes A."/>
            <person name="Asiedu R."/>
            <person name="Jamnadass R."/>
            <person name="Muchugi A."/>
            <person name="Goodstein D."/>
            <person name="Egesi C.N."/>
            <person name="Featherston J."/>
            <person name="Asfaw A."/>
            <person name="Simpson G.G."/>
            <person name="Dolezel J."/>
            <person name="Hendre P.S."/>
            <person name="Van Deynze A."/>
            <person name="Kumar P.L."/>
            <person name="Obidiegwu J.E."/>
            <person name="Bhattacharjee R."/>
            <person name="Rokhsar D.S."/>
        </authorList>
    </citation>
    <scope>NUCLEOTIDE SEQUENCE [LARGE SCALE GENOMIC DNA]</scope>
    <source>
        <strain evidence="2">cv. TDa95/00328</strain>
    </source>
</reference>
<evidence type="ECO:0000313" key="1">
    <source>
        <dbReference type="EMBL" id="KAH7688642.1"/>
    </source>
</evidence>
<protein>
    <submittedName>
        <fullName evidence="1">Uncharacterized protein</fullName>
    </submittedName>
</protein>
<keyword evidence="2" id="KW-1185">Reference proteome</keyword>